<accession>A0A2U2V7M4</accession>
<evidence type="ECO:0000313" key="3">
    <source>
        <dbReference type="EMBL" id="PWH59276.1"/>
    </source>
</evidence>
<reference evidence="3 4" key="1">
    <citation type="submission" date="2018-04" db="EMBL/GenBank/DDBJ databases">
        <title>Draft Genomic Sequencing Of Potential Extraintestinal Pathogenic Escherichia coli B8S56 Isolated from Retail Chicken Skin.</title>
        <authorList>
            <person name="Xu A."/>
            <person name="Tilman S."/>
            <person name="Wisser-Parker K."/>
            <person name="Scullen O.J."/>
            <person name="Sommers C."/>
        </authorList>
    </citation>
    <scope>NUCLEOTIDE SEQUENCE [LARGE SCALE GENOMIC DNA]</scope>
    <source>
        <strain evidence="3 4">B8S56</strain>
    </source>
</reference>
<dbReference type="RefSeq" id="WP_029490443.1">
    <property type="nucleotide sequence ID" value="NZ_CAXTRC010000001.1"/>
</dbReference>
<name>A0A2U2V7M4_ECOLX</name>
<evidence type="ECO:0000313" key="4">
    <source>
        <dbReference type="Proteomes" id="UP000245761"/>
    </source>
</evidence>
<evidence type="ECO:0000313" key="5">
    <source>
        <dbReference type="Proteomes" id="UP000532204"/>
    </source>
</evidence>
<evidence type="ECO:0000313" key="1">
    <source>
        <dbReference type="EMBL" id="EFC9752854.1"/>
    </source>
</evidence>
<sequence length="73" mass="7757">MLFARRTSLKATLVNDDGTPRIAVEVRNVAPDDIGKVAELVRGVFGTASGACRSDSAVRVDGQDVNAGWLTRL</sequence>
<gene>
    <name evidence="3" type="ORF">DD762_17305</name>
    <name evidence="1" type="ORF">E6D34_27400</name>
    <name evidence="2" type="ORF">QO046_23245</name>
</gene>
<reference evidence="2" key="3">
    <citation type="submission" date="2023-05" db="EMBL/GenBank/DDBJ databases">
        <title>Efficient inhibition of multidrug-resistant Escherichia coli by a new antibiotic combination.</title>
        <authorList>
            <person name="Lin T."/>
        </authorList>
    </citation>
    <scope>NUCLEOTIDE SEQUENCE</scope>
    <source>
        <strain evidence="2">YmmD45</strain>
    </source>
</reference>
<dbReference type="EMBL" id="QEMT01000031">
    <property type="protein sequence ID" value="PWH59276.1"/>
    <property type="molecule type" value="Genomic_DNA"/>
</dbReference>
<organism evidence="3 4">
    <name type="scientific">Escherichia coli</name>
    <dbReference type="NCBI Taxonomy" id="562"/>
    <lineage>
        <taxon>Bacteria</taxon>
        <taxon>Pseudomonadati</taxon>
        <taxon>Pseudomonadota</taxon>
        <taxon>Gammaproteobacteria</taxon>
        <taxon>Enterobacterales</taxon>
        <taxon>Enterobacteriaceae</taxon>
        <taxon>Escherichia</taxon>
    </lineage>
</organism>
<dbReference type="EMBL" id="AASEBA010000143">
    <property type="protein sequence ID" value="EFC9752854.1"/>
    <property type="molecule type" value="Genomic_DNA"/>
</dbReference>
<dbReference type="AlphaFoldDB" id="A0A2U2V7M4"/>
<proteinExistence type="predicted"/>
<dbReference type="Proteomes" id="UP000245761">
    <property type="component" value="Unassembled WGS sequence"/>
</dbReference>
<reference evidence="1 5" key="2">
    <citation type="submission" date="2019-05" db="EMBL/GenBank/DDBJ databases">
        <authorList>
            <consortium name="NARMS: The National Antimicrobial Resistance Monitoring System"/>
        </authorList>
    </citation>
    <scope>NUCLEOTIDE SEQUENCE [LARGE SCALE GENOMIC DNA]</scope>
    <source>
        <strain evidence="1 5">CVM N18EC122</strain>
    </source>
</reference>
<dbReference type="Proteomes" id="UP000532204">
    <property type="component" value="Unassembled WGS sequence"/>
</dbReference>
<protein>
    <submittedName>
        <fullName evidence="3">Uncharacterized protein</fullName>
    </submittedName>
</protein>
<dbReference type="EMBL" id="JASMQD010000001">
    <property type="protein sequence ID" value="MDK2697201.1"/>
    <property type="molecule type" value="Genomic_DNA"/>
</dbReference>
<comment type="caution">
    <text evidence="3">The sequence shown here is derived from an EMBL/GenBank/DDBJ whole genome shotgun (WGS) entry which is preliminary data.</text>
</comment>
<evidence type="ECO:0000313" key="2">
    <source>
        <dbReference type="EMBL" id="MDK2697201.1"/>
    </source>
</evidence>
<dbReference type="Proteomes" id="UP001223829">
    <property type="component" value="Unassembled WGS sequence"/>
</dbReference>